<evidence type="ECO:0000256" key="5">
    <source>
        <dbReference type="ARBA" id="ARBA00022909"/>
    </source>
</evidence>
<dbReference type="HOGENOM" id="CLU_062068_2_0_1"/>
<proteinExistence type="inferred from homology"/>
<organism evidence="9 10">
    <name type="scientific">Heterobasidion irregulare (strain TC 32-1)</name>
    <dbReference type="NCBI Taxonomy" id="747525"/>
    <lineage>
        <taxon>Eukaryota</taxon>
        <taxon>Fungi</taxon>
        <taxon>Dikarya</taxon>
        <taxon>Basidiomycota</taxon>
        <taxon>Agaricomycotina</taxon>
        <taxon>Agaricomycetes</taxon>
        <taxon>Russulales</taxon>
        <taxon>Bondarzewiaceae</taxon>
        <taxon>Heterobasidion</taxon>
        <taxon>Heterobasidion annosum species complex</taxon>
    </lineage>
</organism>
<name>W4K1N5_HETIT</name>
<dbReference type="Pfam" id="PF02152">
    <property type="entry name" value="FolB"/>
    <property type="match status" value="1"/>
</dbReference>
<dbReference type="InterPro" id="IPR006157">
    <property type="entry name" value="FolB_dom"/>
</dbReference>
<gene>
    <name evidence="9" type="ORF">HETIRDRAFT_419381</name>
</gene>
<dbReference type="GeneID" id="20673565"/>
<evidence type="ECO:0000256" key="2">
    <source>
        <dbReference type="ARBA" id="ARBA00005013"/>
    </source>
</evidence>
<accession>W4K1N5</accession>
<dbReference type="GO" id="GO:0046656">
    <property type="term" value="P:folic acid biosynthetic process"/>
    <property type="evidence" value="ECO:0007669"/>
    <property type="project" value="UniProtKB-KW"/>
</dbReference>
<evidence type="ECO:0000313" key="10">
    <source>
        <dbReference type="Proteomes" id="UP000030671"/>
    </source>
</evidence>
<protein>
    <recommendedName>
        <fullName evidence="4">dihydroneopterin aldolase</fullName>
        <ecNumber evidence="4">4.1.2.25</ecNumber>
    </recommendedName>
    <alternativeName>
        <fullName evidence="7">7,8-dihydroneopterin aldolase</fullName>
    </alternativeName>
</protein>
<evidence type="ECO:0000256" key="1">
    <source>
        <dbReference type="ARBA" id="ARBA00001353"/>
    </source>
</evidence>
<evidence type="ECO:0000256" key="6">
    <source>
        <dbReference type="ARBA" id="ARBA00023239"/>
    </source>
</evidence>
<evidence type="ECO:0000256" key="7">
    <source>
        <dbReference type="ARBA" id="ARBA00032903"/>
    </source>
</evidence>
<keyword evidence="10" id="KW-1185">Reference proteome</keyword>
<evidence type="ECO:0000313" key="9">
    <source>
        <dbReference type="EMBL" id="ETW79717.1"/>
    </source>
</evidence>
<dbReference type="SMART" id="SM00905">
    <property type="entry name" value="FolB"/>
    <property type="match status" value="1"/>
</dbReference>
<dbReference type="STRING" id="747525.W4K1N5"/>
<dbReference type="PANTHER" id="PTHR42844">
    <property type="entry name" value="DIHYDRONEOPTERIN ALDOLASE 1-RELATED"/>
    <property type="match status" value="1"/>
</dbReference>
<dbReference type="InterPro" id="IPR043133">
    <property type="entry name" value="GTP-CH-I_C/QueF"/>
</dbReference>
<dbReference type="eggNOG" id="KOG2544">
    <property type="taxonomic scope" value="Eukaryota"/>
</dbReference>
<dbReference type="AlphaFoldDB" id="W4K1N5"/>
<dbReference type="KEGG" id="hir:HETIRDRAFT_419381"/>
<dbReference type="RefSeq" id="XP_009548279.1">
    <property type="nucleotide sequence ID" value="XM_009549984.1"/>
</dbReference>
<dbReference type="SUPFAM" id="SSF55620">
    <property type="entry name" value="Tetrahydrobiopterin biosynthesis enzymes-like"/>
    <property type="match status" value="2"/>
</dbReference>
<dbReference type="EC" id="4.1.2.25" evidence="4"/>
<dbReference type="InterPro" id="IPR006156">
    <property type="entry name" value="Dihydroneopterin_aldolase"/>
</dbReference>
<dbReference type="EMBL" id="KI925460">
    <property type="protein sequence ID" value="ETW79717.1"/>
    <property type="molecule type" value="Genomic_DNA"/>
</dbReference>
<evidence type="ECO:0000256" key="3">
    <source>
        <dbReference type="ARBA" id="ARBA00005708"/>
    </source>
</evidence>
<comment type="similarity">
    <text evidence="3">Belongs to the DHNA family.</text>
</comment>
<keyword evidence="5" id="KW-0289">Folate biosynthesis</keyword>
<evidence type="ECO:0000259" key="8">
    <source>
        <dbReference type="SMART" id="SM00905"/>
    </source>
</evidence>
<dbReference type="GO" id="GO:0004150">
    <property type="term" value="F:dihydroneopterin aldolase activity"/>
    <property type="evidence" value="ECO:0007669"/>
    <property type="project" value="UniProtKB-EC"/>
</dbReference>
<comment type="pathway">
    <text evidence="2">Cofactor biosynthesis; tetrahydrofolate biosynthesis; 2-amino-4-hydroxy-6-hydroxymethyl-7,8-dihydropteridine diphosphate from 7,8-dihydroneopterin triphosphate: step 3/4.</text>
</comment>
<dbReference type="Proteomes" id="UP000030671">
    <property type="component" value="Unassembled WGS sequence"/>
</dbReference>
<reference evidence="9 10" key="1">
    <citation type="journal article" date="2012" name="New Phytol.">
        <title>Insight into trade-off between wood decay and parasitism from the genome of a fungal forest pathogen.</title>
        <authorList>
            <person name="Olson A."/>
            <person name="Aerts A."/>
            <person name="Asiegbu F."/>
            <person name="Belbahri L."/>
            <person name="Bouzid O."/>
            <person name="Broberg A."/>
            <person name="Canback B."/>
            <person name="Coutinho P.M."/>
            <person name="Cullen D."/>
            <person name="Dalman K."/>
            <person name="Deflorio G."/>
            <person name="van Diepen L.T."/>
            <person name="Dunand C."/>
            <person name="Duplessis S."/>
            <person name="Durling M."/>
            <person name="Gonthier P."/>
            <person name="Grimwood J."/>
            <person name="Fossdal C.G."/>
            <person name="Hansson D."/>
            <person name="Henrissat B."/>
            <person name="Hietala A."/>
            <person name="Himmelstrand K."/>
            <person name="Hoffmeister D."/>
            <person name="Hogberg N."/>
            <person name="James T.Y."/>
            <person name="Karlsson M."/>
            <person name="Kohler A."/>
            <person name="Kues U."/>
            <person name="Lee Y.H."/>
            <person name="Lin Y.C."/>
            <person name="Lind M."/>
            <person name="Lindquist E."/>
            <person name="Lombard V."/>
            <person name="Lucas S."/>
            <person name="Lunden K."/>
            <person name="Morin E."/>
            <person name="Murat C."/>
            <person name="Park J."/>
            <person name="Raffaello T."/>
            <person name="Rouze P."/>
            <person name="Salamov A."/>
            <person name="Schmutz J."/>
            <person name="Solheim H."/>
            <person name="Stahlberg J."/>
            <person name="Velez H."/>
            <person name="de Vries R.P."/>
            <person name="Wiebenga A."/>
            <person name="Woodward S."/>
            <person name="Yakovlev I."/>
            <person name="Garbelotto M."/>
            <person name="Martin F."/>
            <person name="Grigoriev I.V."/>
            <person name="Stenlid J."/>
        </authorList>
    </citation>
    <scope>NUCLEOTIDE SEQUENCE [LARGE SCALE GENOMIC DNA]</scope>
    <source>
        <strain evidence="9 10">TC 32-1</strain>
    </source>
</reference>
<sequence>MRPPSTDIIIIDSLQLIANIGPNNWGRPEPQALKLSAHLHLYPTSLALAAATDDIRLTVHSWDVAASLQGLGAPGATYAGGRALARCALHAMSNWTSDAVREVRVVLEAPKAHVRAEGGMGWEVVTAGEAAVCAAAGAAEGVVVVAFAKGLALSVLVGAHPAEREARQRVVVDMWIVEEPGVEEEVDYRRLVDVVVKDMEASDHRTLERLVQEAIRAVCVAGEHVREVTIRARKPHALVGVDALIVQLTRPRSAFVRTTPGGSAV</sequence>
<keyword evidence="6" id="KW-0456">Lyase</keyword>
<dbReference type="PANTHER" id="PTHR42844:SF1">
    <property type="entry name" value="DIHYDRONEOPTERIN ALDOLASE 1-RELATED"/>
    <property type="match status" value="1"/>
</dbReference>
<dbReference type="OrthoDB" id="5425486at2759"/>
<feature type="domain" description="Dihydroneopterin aldolase/epimerase" evidence="8">
    <location>
        <begin position="146"/>
        <end position="250"/>
    </location>
</feature>
<dbReference type="GO" id="GO:0005737">
    <property type="term" value="C:cytoplasm"/>
    <property type="evidence" value="ECO:0007669"/>
    <property type="project" value="TreeGrafter"/>
</dbReference>
<dbReference type="InParanoid" id="W4K1N5"/>
<evidence type="ECO:0000256" key="4">
    <source>
        <dbReference type="ARBA" id="ARBA00013043"/>
    </source>
</evidence>
<comment type="catalytic activity">
    <reaction evidence="1">
        <text>7,8-dihydroneopterin = 6-hydroxymethyl-7,8-dihydropterin + glycolaldehyde</text>
        <dbReference type="Rhea" id="RHEA:10540"/>
        <dbReference type="ChEBI" id="CHEBI:17001"/>
        <dbReference type="ChEBI" id="CHEBI:17071"/>
        <dbReference type="ChEBI" id="CHEBI:44841"/>
        <dbReference type="EC" id="4.1.2.25"/>
    </reaction>
</comment>
<dbReference type="Gene3D" id="3.30.1130.10">
    <property type="match status" value="2"/>
</dbReference>